<dbReference type="PANTHER" id="PTHR23026">
    <property type="entry name" value="NADPH NITROREDUCTASE"/>
    <property type="match status" value="1"/>
</dbReference>
<keyword evidence="2" id="KW-0288">FMN</keyword>
<dbReference type="RefSeq" id="WP_188546837.1">
    <property type="nucleotide sequence ID" value="NZ_BMCU01000005.1"/>
</dbReference>
<dbReference type="Proteomes" id="UP000654257">
    <property type="component" value="Unassembled WGS sequence"/>
</dbReference>
<feature type="domain" description="Nitroreductase" evidence="4">
    <location>
        <begin position="9"/>
        <end position="194"/>
    </location>
</feature>
<keyword evidence="3" id="KW-0560">Oxidoreductase</keyword>
<dbReference type="PANTHER" id="PTHR23026:SF90">
    <property type="entry name" value="IODOTYROSINE DEIODINASE 1"/>
    <property type="match status" value="1"/>
</dbReference>
<gene>
    <name evidence="5" type="ORF">GCM10007304_41780</name>
</gene>
<protein>
    <submittedName>
        <fullName evidence="5">Nitroreductase</fullName>
    </submittedName>
</protein>
<evidence type="ECO:0000313" key="5">
    <source>
        <dbReference type="EMBL" id="GGG23548.1"/>
    </source>
</evidence>
<keyword evidence="1" id="KW-0285">Flavoprotein</keyword>
<reference evidence="5" key="2">
    <citation type="submission" date="2020-09" db="EMBL/GenBank/DDBJ databases">
        <authorList>
            <person name="Sun Q."/>
            <person name="Sedlacek I."/>
        </authorList>
    </citation>
    <scope>NUCLEOTIDE SEQUENCE</scope>
    <source>
        <strain evidence="5">CCM 7905</strain>
    </source>
</reference>
<dbReference type="AlphaFoldDB" id="A0A917G5F0"/>
<evidence type="ECO:0000256" key="1">
    <source>
        <dbReference type="ARBA" id="ARBA00022630"/>
    </source>
</evidence>
<sequence length="218" mass="23846">MTLEALLNHRYSCRAYQDRQVDRADIEAMLRLAQRTPSWCNSQPWQVVVTSGETTTALAKALSEAAASGRMGSDIPGPEEYRGVYQDRRRGAGFALYDSVGIDRKDHARRAEHMAENFTFFGAPHTAIITTDKYLGTYGAVDCGGYVSTLVLAAQELGIATIPQAAIAMVSETVREFFGMPDDRLVVCAVSFGYADEDAPINSFRTDRAALDEAVTFA</sequence>
<proteinExistence type="predicted"/>
<evidence type="ECO:0000256" key="2">
    <source>
        <dbReference type="ARBA" id="ARBA00022643"/>
    </source>
</evidence>
<dbReference type="Gene3D" id="3.40.109.10">
    <property type="entry name" value="NADH Oxidase"/>
    <property type="match status" value="1"/>
</dbReference>
<evidence type="ECO:0000256" key="3">
    <source>
        <dbReference type="ARBA" id="ARBA00023002"/>
    </source>
</evidence>
<dbReference type="InterPro" id="IPR029479">
    <property type="entry name" value="Nitroreductase"/>
</dbReference>
<dbReference type="SUPFAM" id="SSF55469">
    <property type="entry name" value="FMN-dependent nitroreductase-like"/>
    <property type="match status" value="1"/>
</dbReference>
<dbReference type="EMBL" id="BMCU01000005">
    <property type="protein sequence ID" value="GGG23548.1"/>
    <property type="molecule type" value="Genomic_DNA"/>
</dbReference>
<evidence type="ECO:0000313" key="6">
    <source>
        <dbReference type="Proteomes" id="UP000654257"/>
    </source>
</evidence>
<reference evidence="5" key="1">
    <citation type="journal article" date="2014" name="Int. J. Syst. Evol. Microbiol.">
        <title>Complete genome sequence of Corynebacterium casei LMG S-19264T (=DSM 44701T), isolated from a smear-ripened cheese.</title>
        <authorList>
            <consortium name="US DOE Joint Genome Institute (JGI-PGF)"/>
            <person name="Walter F."/>
            <person name="Albersmeier A."/>
            <person name="Kalinowski J."/>
            <person name="Ruckert C."/>
        </authorList>
    </citation>
    <scope>NUCLEOTIDE SEQUENCE</scope>
    <source>
        <strain evidence="5">CCM 7905</strain>
    </source>
</reference>
<comment type="caution">
    <text evidence="5">The sequence shown here is derived from an EMBL/GenBank/DDBJ whole genome shotgun (WGS) entry which is preliminary data.</text>
</comment>
<dbReference type="GO" id="GO:0016491">
    <property type="term" value="F:oxidoreductase activity"/>
    <property type="evidence" value="ECO:0007669"/>
    <property type="project" value="UniProtKB-KW"/>
</dbReference>
<dbReference type="Pfam" id="PF00881">
    <property type="entry name" value="Nitroreductase"/>
    <property type="match status" value="1"/>
</dbReference>
<accession>A0A917G5F0</accession>
<name>A0A917G5F0_9NOCA</name>
<keyword evidence="6" id="KW-1185">Reference proteome</keyword>
<evidence type="ECO:0000259" key="4">
    <source>
        <dbReference type="Pfam" id="PF00881"/>
    </source>
</evidence>
<dbReference type="CDD" id="cd02136">
    <property type="entry name" value="PnbA_NfnB-like"/>
    <property type="match status" value="1"/>
</dbReference>
<dbReference type="InterPro" id="IPR000415">
    <property type="entry name" value="Nitroreductase-like"/>
</dbReference>
<dbReference type="InterPro" id="IPR050627">
    <property type="entry name" value="Nitroreductase/BluB"/>
</dbReference>
<organism evidence="5 6">
    <name type="scientific">Rhodococcoides trifolii</name>
    <dbReference type="NCBI Taxonomy" id="908250"/>
    <lineage>
        <taxon>Bacteria</taxon>
        <taxon>Bacillati</taxon>
        <taxon>Actinomycetota</taxon>
        <taxon>Actinomycetes</taxon>
        <taxon>Mycobacteriales</taxon>
        <taxon>Nocardiaceae</taxon>
        <taxon>Rhodococcoides</taxon>
    </lineage>
</organism>